<evidence type="ECO:0000256" key="11">
    <source>
        <dbReference type="ARBA" id="ARBA00077179"/>
    </source>
</evidence>
<feature type="compositionally biased region" description="Basic and acidic residues" evidence="13">
    <location>
        <begin position="140"/>
        <end position="153"/>
    </location>
</feature>
<evidence type="ECO:0000256" key="5">
    <source>
        <dbReference type="ARBA" id="ARBA00023125"/>
    </source>
</evidence>
<evidence type="ECO:0000256" key="9">
    <source>
        <dbReference type="ARBA" id="ARBA00066085"/>
    </source>
</evidence>
<dbReference type="GO" id="GO:0000122">
    <property type="term" value="P:negative regulation of transcription by RNA polymerase II"/>
    <property type="evidence" value="ECO:0007669"/>
    <property type="project" value="UniProtKB-ARBA"/>
</dbReference>
<dbReference type="InterPro" id="IPR003958">
    <property type="entry name" value="CBFA_NFYB_domain"/>
</dbReference>
<dbReference type="CDD" id="cd22906">
    <property type="entry name" value="HFD_DRAP1"/>
    <property type="match status" value="1"/>
</dbReference>
<proteinExistence type="inferred from homology"/>
<evidence type="ECO:0000256" key="6">
    <source>
        <dbReference type="ARBA" id="ARBA00023163"/>
    </source>
</evidence>
<gene>
    <name evidence="15" type="primary">ORF97483</name>
</gene>
<keyword evidence="3" id="KW-0597">Phosphoprotein</keyword>
<evidence type="ECO:0000259" key="14">
    <source>
        <dbReference type="Pfam" id="PF00808"/>
    </source>
</evidence>
<dbReference type="SUPFAM" id="SSF47113">
    <property type="entry name" value="Histone-fold"/>
    <property type="match status" value="1"/>
</dbReference>
<dbReference type="GO" id="GO:0017054">
    <property type="term" value="C:negative cofactor 2 complex"/>
    <property type="evidence" value="ECO:0007669"/>
    <property type="project" value="TreeGrafter"/>
</dbReference>
<keyword evidence="7" id="KW-0539">Nucleus</keyword>
<dbReference type="PANTHER" id="PTHR10252">
    <property type="entry name" value="HISTONE-LIKE TRANSCRIPTION FACTOR CCAAT-RELATED"/>
    <property type="match status" value="1"/>
</dbReference>
<feature type="region of interest" description="Disordered" evidence="13">
    <location>
        <begin position="293"/>
        <end position="360"/>
    </location>
</feature>
<sequence>CELSGRPFEKKKMPKSSPSRTSKKKKYNARFPPARIKKIMQTDEEVGKVAAAVPVIISRALELFIESLITETSKTTIAKNAKTLSTSHIKQTIETNKQFDFLRDLVASVPDHQTEDINGDMGTHDGESTNKKGRGRPRKPKELKEGGRSRGESSKASSNTSEDEDEEEDDEDTETDEEGSLTEAAASSSTPSTSSAASIMGNTADRLVYSSFPDMSHSGSQRVMDNPLHLQTSLPQPLNNQAVTSVQQQSYQQQYSSSNLPPYSAPPYPHFVHSPSQGVSNYATPPHFLNSYPLMMPSSQHQFQSHMHQSPGSHQQLSDDPQFPPQSSVQQPQSQPQPMNLSYSWAATTTTTNGNDDYDT</sequence>
<feature type="non-terminal residue" evidence="15">
    <location>
        <position position="1"/>
    </location>
</feature>
<evidence type="ECO:0000256" key="2">
    <source>
        <dbReference type="ARBA" id="ARBA00022491"/>
    </source>
</evidence>
<feature type="region of interest" description="Disordered" evidence="13">
    <location>
        <begin position="112"/>
        <end position="197"/>
    </location>
</feature>
<organism evidence="15">
    <name type="scientific">Arion vulgaris</name>
    <dbReference type="NCBI Taxonomy" id="1028688"/>
    <lineage>
        <taxon>Eukaryota</taxon>
        <taxon>Metazoa</taxon>
        <taxon>Spiralia</taxon>
        <taxon>Lophotrochozoa</taxon>
        <taxon>Mollusca</taxon>
        <taxon>Gastropoda</taxon>
        <taxon>Heterobranchia</taxon>
        <taxon>Euthyneura</taxon>
        <taxon>Panpulmonata</taxon>
        <taxon>Eupulmonata</taxon>
        <taxon>Stylommatophora</taxon>
        <taxon>Helicina</taxon>
        <taxon>Arionoidea</taxon>
        <taxon>Arionidae</taxon>
        <taxon>Arion</taxon>
    </lineage>
</organism>
<dbReference type="Gene3D" id="1.10.20.10">
    <property type="entry name" value="Histone, subunit A"/>
    <property type="match status" value="1"/>
</dbReference>
<dbReference type="GO" id="GO:0016251">
    <property type="term" value="F:RNA polymerase II general transcription initiation factor activity"/>
    <property type="evidence" value="ECO:0007669"/>
    <property type="project" value="TreeGrafter"/>
</dbReference>
<feature type="compositionally biased region" description="Low complexity" evidence="13">
    <location>
        <begin position="181"/>
        <end position="197"/>
    </location>
</feature>
<feature type="compositionally biased region" description="Low complexity" evidence="13">
    <location>
        <begin position="295"/>
        <end position="338"/>
    </location>
</feature>
<evidence type="ECO:0000313" key="15">
    <source>
        <dbReference type="EMBL" id="CEK75892.1"/>
    </source>
</evidence>
<accession>A0A0B7A5J4</accession>
<reference evidence="15" key="1">
    <citation type="submission" date="2014-12" db="EMBL/GenBank/DDBJ databases">
        <title>Insight into the proteome of Arion vulgaris.</title>
        <authorList>
            <person name="Aradska J."/>
            <person name="Bulat T."/>
            <person name="Smidak R."/>
            <person name="Sarate P."/>
            <person name="Gangsoo J."/>
            <person name="Sialana F."/>
            <person name="Bilban M."/>
            <person name="Lubec G."/>
        </authorList>
    </citation>
    <scope>NUCLEOTIDE SEQUENCE</scope>
    <source>
        <tissue evidence="15">Skin</tissue>
    </source>
</reference>
<feature type="region of interest" description="Disordered" evidence="13">
    <location>
        <begin position="1"/>
        <end position="30"/>
    </location>
</feature>
<dbReference type="Pfam" id="PF00808">
    <property type="entry name" value="CBFD_NFYB_HMF"/>
    <property type="match status" value="1"/>
</dbReference>
<comment type="subunit">
    <text evidence="9">Heterodimer with DR1. Binds BTAF1.</text>
</comment>
<dbReference type="InterPro" id="IPR050568">
    <property type="entry name" value="Transcr_DNA_Rep_Reg"/>
</dbReference>
<keyword evidence="2" id="KW-0678">Repressor</keyword>
<evidence type="ECO:0000256" key="10">
    <source>
        <dbReference type="ARBA" id="ARBA00072760"/>
    </source>
</evidence>
<keyword evidence="6" id="KW-0804">Transcription</keyword>
<evidence type="ECO:0000256" key="13">
    <source>
        <dbReference type="SAM" id="MobiDB-lite"/>
    </source>
</evidence>
<name>A0A0B7A5J4_9EUPU</name>
<dbReference type="FunFam" id="1.10.20.10:FF:000032">
    <property type="entry name" value="dr1-associated corepressor isoform X1"/>
    <property type="match status" value="1"/>
</dbReference>
<dbReference type="GO" id="GO:0046982">
    <property type="term" value="F:protein heterodimerization activity"/>
    <property type="evidence" value="ECO:0007669"/>
    <property type="project" value="InterPro"/>
</dbReference>
<evidence type="ECO:0000256" key="12">
    <source>
        <dbReference type="ARBA" id="ARBA00078501"/>
    </source>
</evidence>
<evidence type="ECO:0000256" key="4">
    <source>
        <dbReference type="ARBA" id="ARBA00023015"/>
    </source>
</evidence>
<keyword evidence="4" id="KW-0805">Transcription regulation</keyword>
<dbReference type="InterPro" id="IPR009072">
    <property type="entry name" value="Histone-fold"/>
</dbReference>
<keyword evidence="5" id="KW-0238">DNA-binding</keyword>
<dbReference type="AlphaFoldDB" id="A0A0B7A5J4"/>
<comment type="subcellular location">
    <subcellularLocation>
        <location evidence="1">Nucleus</location>
    </subcellularLocation>
</comment>
<dbReference type="EMBL" id="HACG01029027">
    <property type="protein sequence ID" value="CEK75892.1"/>
    <property type="molecule type" value="Transcribed_RNA"/>
</dbReference>
<comment type="similarity">
    <text evidence="8">Belongs to the NC2 alpha/DRAP1 family.</text>
</comment>
<dbReference type="GO" id="GO:0001046">
    <property type="term" value="F:core promoter sequence-specific DNA binding"/>
    <property type="evidence" value="ECO:0007669"/>
    <property type="project" value="TreeGrafter"/>
</dbReference>
<feature type="compositionally biased region" description="Acidic residues" evidence="13">
    <location>
        <begin position="161"/>
        <end position="180"/>
    </location>
</feature>
<evidence type="ECO:0000256" key="3">
    <source>
        <dbReference type="ARBA" id="ARBA00022553"/>
    </source>
</evidence>
<protein>
    <recommendedName>
        <fullName evidence="10">Dr1-associated corepressor</fullName>
    </recommendedName>
    <alternativeName>
        <fullName evidence="11">Dr1-associated protein 1</fullName>
    </alternativeName>
    <alternativeName>
        <fullName evidence="12">Negative cofactor 2-alpha</fullName>
    </alternativeName>
</protein>
<evidence type="ECO:0000256" key="8">
    <source>
        <dbReference type="ARBA" id="ARBA00061393"/>
    </source>
</evidence>
<evidence type="ECO:0000256" key="1">
    <source>
        <dbReference type="ARBA" id="ARBA00004123"/>
    </source>
</evidence>
<evidence type="ECO:0000256" key="7">
    <source>
        <dbReference type="ARBA" id="ARBA00023242"/>
    </source>
</evidence>
<feature type="domain" description="Transcription factor CBF/NF-Y/archaeal histone" evidence="14">
    <location>
        <begin position="29"/>
        <end position="92"/>
    </location>
</feature>
<dbReference type="PANTHER" id="PTHR10252:SF5">
    <property type="entry name" value="DR1-ASSOCIATED COREPRESSOR"/>
    <property type="match status" value="1"/>
</dbReference>